<dbReference type="InterPro" id="IPR016181">
    <property type="entry name" value="Acyl_CoA_acyltransferase"/>
</dbReference>
<dbReference type="PANTHER" id="PTHR43420">
    <property type="entry name" value="ACETYLTRANSFERASE"/>
    <property type="match status" value="1"/>
</dbReference>
<dbReference type="RefSeq" id="WP_203835503.1">
    <property type="nucleotide sequence ID" value="NZ_BAAATV010000004.1"/>
</dbReference>
<dbReference type="Pfam" id="PF08445">
    <property type="entry name" value="FR47"/>
    <property type="match status" value="1"/>
</dbReference>
<dbReference type="PROSITE" id="PS51186">
    <property type="entry name" value="GNAT"/>
    <property type="match status" value="1"/>
</dbReference>
<dbReference type="EMBL" id="BOMN01000016">
    <property type="protein sequence ID" value="GIE18229.1"/>
    <property type="molecule type" value="Genomic_DNA"/>
</dbReference>
<dbReference type="Gene3D" id="3.40.630.30">
    <property type="match status" value="1"/>
</dbReference>
<feature type="domain" description="N-acetyltransferase" evidence="3">
    <location>
        <begin position="96"/>
        <end position="222"/>
    </location>
</feature>
<keyword evidence="2" id="KW-0012">Acyltransferase</keyword>
<dbReference type="InterPro" id="IPR013653">
    <property type="entry name" value="GCN5-like_dom"/>
</dbReference>
<sequence length="222" mass="23631">MENLDNPVWAALSGPQKNLSQRYARSARFDPAISAFAALEDPSDPLAWADLRSLLDEGETVILAAPGLVVPDGFGAEGLTPGLQLVGAGYHGAPAAEAEVLTGADAPEVMDLVARTRPGPFRERTIELGTYLGIRRGGKLVAMAGQRMRLPGYTEISAVCTDPEFRGAGLATRLIAAVTDEIRGRGDIPFLHAANTNTTAIRLYENLGFTVRTEVNFVAVTR</sequence>
<dbReference type="Proteomes" id="UP000603200">
    <property type="component" value="Unassembled WGS sequence"/>
</dbReference>
<evidence type="ECO:0000313" key="4">
    <source>
        <dbReference type="EMBL" id="GIE18229.1"/>
    </source>
</evidence>
<protein>
    <recommendedName>
        <fullName evidence="3">N-acetyltransferase domain-containing protein</fullName>
    </recommendedName>
</protein>
<keyword evidence="1" id="KW-0808">Transferase</keyword>
<reference evidence="4 5" key="1">
    <citation type="submission" date="2021-01" db="EMBL/GenBank/DDBJ databases">
        <title>Whole genome shotgun sequence of Actinoplanes humidus NBRC 14915.</title>
        <authorList>
            <person name="Komaki H."/>
            <person name="Tamura T."/>
        </authorList>
    </citation>
    <scope>NUCLEOTIDE SEQUENCE [LARGE SCALE GENOMIC DNA]</scope>
    <source>
        <strain evidence="4 5">NBRC 14915</strain>
    </source>
</reference>
<name>A0ABQ3ZI10_9ACTN</name>
<dbReference type="InterPro" id="IPR000182">
    <property type="entry name" value="GNAT_dom"/>
</dbReference>
<evidence type="ECO:0000259" key="3">
    <source>
        <dbReference type="PROSITE" id="PS51186"/>
    </source>
</evidence>
<dbReference type="CDD" id="cd04301">
    <property type="entry name" value="NAT_SF"/>
    <property type="match status" value="1"/>
</dbReference>
<accession>A0ABQ3ZI10</accession>
<gene>
    <name evidence="4" type="ORF">Ahu01nite_013310</name>
</gene>
<proteinExistence type="predicted"/>
<evidence type="ECO:0000256" key="1">
    <source>
        <dbReference type="ARBA" id="ARBA00022679"/>
    </source>
</evidence>
<dbReference type="SUPFAM" id="SSF55729">
    <property type="entry name" value="Acyl-CoA N-acyltransferases (Nat)"/>
    <property type="match status" value="1"/>
</dbReference>
<dbReference type="InterPro" id="IPR050680">
    <property type="entry name" value="YpeA/RimI_acetyltransf"/>
</dbReference>
<comment type="caution">
    <text evidence="4">The sequence shown here is derived from an EMBL/GenBank/DDBJ whole genome shotgun (WGS) entry which is preliminary data.</text>
</comment>
<evidence type="ECO:0000313" key="5">
    <source>
        <dbReference type="Proteomes" id="UP000603200"/>
    </source>
</evidence>
<keyword evidence="5" id="KW-1185">Reference proteome</keyword>
<dbReference type="PANTHER" id="PTHR43420:SF3">
    <property type="entry name" value="N-ACETYLTRANSFERASE DOMAIN-CONTAINING PROTEIN"/>
    <property type="match status" value="1"/>
</dbReference>
<evidence type="ECO:0000256" key="2">
    <source>
        <dbReference type="ARBA" id="ARBA00023315"/>
    </source>
</evidence>
<organism evidence="4 5">
    <name type="scientific">Winogradskya humida</name>
    <dbReference type="NCBI Taxonomy" id="113566"/>
    <lineage>
        <taxon>Bacteria</taxon>
        <taxon>Bacillati</taxon>
        <taxon>Actinomycetota</taxon>
        <taxon>Actinomycetes</taxon>
        <taxon>Micromonosporales</taxon>
        <taxon>Micromonosporaceae</taxon>
        <taxon>Winogradskya</taxon>
    </lineage>
</organism>